<accession>A0A267EN48</accession>
<dbReference type="InterPro" id="IPR001781">
    <property type="entry name" value="Znf_LIM"/>
</dbReference>
<dbReference type="GO" id="GO:0046872">
    <property type="term" value="F:metal ion binding"/>
    <property type="evidence" value="ECO:0007669"/>
    <property type="project" value="UniProtKB-KW"/>
</dbReference>
<feature type="coiled-coil region" evidence="5">
    <location>
        <begin position="151"/>
        <end position="193"/>
    </location>
</feature>
<dbReference type="InterPro" id="IPR002931">
    <property type="entry name" value="Transglutaminase-like"/>
</dbReference>
<feature type="region of interest" description="Disordered" evidence="6">
    <location>
        <begin position="259"/>
        <end position="288"/>
    </location>
</feature>
<keyword evidence="5" id="KW-0175">Coiled coil</keyword>
<dbReference type="AlphaFoldDB" id="A0A267EN48"/>
<dbReference type="InterPro" id="IPR053041">
    <property type="entry name" value="Transglut-like_Superfamily_Mod"/>
</dbReference>
<gene>
    <name evidence="8" type="ORF">BOX15_Mlig030420g2</name>
</gene>
<keyword evidence="9" id="KW-1185">Reference proteome</keyword>
<dbReference type="SUPFAM" id="SSF54001">
    <property type="entry name" value="Cysteine proteinases"/>
    <property type="match status" value="1"/>
</dbReference>
<dbReference type="Proteomes" id="UP000215902">
    <property type="component" value="Unassembled WGS sequence"/>
</dbReference>
<dbReference type="STRING" id="282301.A0A267EN48"/>
<evidence type="ECO:0000256" key="5">
    <source>
        <dbReference type="SAM" id="Coils"/>
    </source>
</evidence>
<dbReference type="CDD" id="cd09358">
    <property type="entry name" value="LIM_Mical_like"/>
    <property type="match status" value="1"/>
</dbReference>
<keyword evidence="3 4" id="KW-0440">LIM domain</keyword>
<dbReference type="Pfam" id="PF23265">
    <property type="entry name" value="Ig-like_KY"/>
    <property type="match status" value="2"/>
</dbReference>
<dbReference type="InterPro" id="IPR038765">
    <property type="entry name" value="Papain-like_cys_pep_sf"/>
</dbReference>
<organism evidence="8 9">
    <name type="scientific">Macrostomum lignano</name>
    <dbReference type="NCBI Taxonomy" id="282301"/>
    <lineage>
        <taxon>Eukaryota</taxon>
        <taxon>Metazoa</taxon>
        <taxon>Spiralia</taxon>
        <taxon>Lophotrochozoa</taxon>
        <taxon>Platyhelminthes</taxon>
        <taxon>Rhabditophora</taxon>
        <taxon>Macrostomorpha</taxon>
        <taxon>Macrostomida</taxon>
        <taxon>Macrostomidae</taxon>
        <taxon>Macrostomum</taxon>
    </lineage>
</organism>
<sequence length="1045" mass="117040">MNRRLVSQFATGPQQCYRCGKTVYPTEKIGPLNEAVFHKNCFRCHVCGLSLTLSSYCANPSDSADREVYCSGHRPQLKNAQMDVDTVGMRTALTAQTLYNRSRDRDAGVHRGGQVDSQAISIRQAVEVTKIRSEGRKATFSRHHFNPGPRRSELLEAQKALEQRHRAEEDRLLREMMADRQQKEQHLEAEIKETWEARLQEMTRRRAPDAEKEAAHRTIRFKEAEQRDAIESQFQELAQERTAELVSRQSREMLQLLSRKQKEIEKEPRETAKETSQQKQNKEEVAGGLGVAQINRGVDFGVMTDAPVEQTAAVSSMSTSTTSGVHQQQLVDRQTQSSRAVDGFTAPGPGAMTADRTTQWSQVNQGSGAPHQEADLADRTTQAVDLLTIDSASDSLTDVASSTADANGMLSFIPDRVPSPCAPSRPKSSLYTDAGIFGQLDDHVIRIAEDRQQLTFTELAEQLTANCMSELEKVRAIFRWITVKDLSTLHIDNQWNPDTPMGLLRSIQFGTETYHVLFMRLCSYAGIHAVEIKGYSKSAGYEPCMQFRNAHQFKNTWNAVFIDGDWRLVQCNWAARRIVRNRNRRPSAIGTLQQQQHQQTLPANPNQPTDGKNLRYDYDEHYFLTDPEKFIYEFFPFEPKWQLLDRPIGLTDFEALPFVRSDFFHFGMEFPADTKALLEANEFGGAALEISLRQQDLPLMCHFQFRCAETGAAYYQGAQLDRYIFFSVPTPGSLVFDVHVPSRQAYYLEIFAAVVQPHSPSLYGNQVRMKSVAKFKVSAAALQKRMNPLPKASGAGGNGEWGPAKALRHFGVKPMNHGSAVINFDASQGSELTVEFWVPDDLLQEATAFTALLHKNGLTSQTLNRYIRIRRQGNVLLLLVRPPESGVYALELFLERAGCQATHVCKYLLRCSGLPEQGGSLARPAIDESKVKPGASGSSAKRLGLTAESKFKLTVQDAETMALRFGVKGELDFAVTLTRLAQQQQPAEDHSDNCETSLSGQSATVLVNFVSGGRYHLHLLAKRPADQGFELCYSYRIDVTLPKIG</sequence>
<dbReference type="PANTHER" id="PTHR47020:SF1">
    <property type="entry name" value="HILLARIN"/>
    <property type="match status" value="1"/>
</dbReference>
<evidence type="ECO:0000313" key="8">
    <source>
        <dbReference type="EMBL" id="PAA62202.1"/>
    </source>
</evidence>
<evidence type="ECO:0000256" key="2">
    <source>
        <dbReference type="ARBA" id="ARBA00022833"/>
    </source>
</evidence>
<keyword evidence="2 4" id="KW-0862">Zinc</keyword>
<dbReference type="Pfam" id="PF00412">
    <property type="entry name" value="LIM"/>
    <property type="match status" value="1"/>
</dbReference>
<dbReference type="SMART" id="SM00460">
    <property type="entry name" value="TGc"/>
    <property type="match status" value="1"/>
</dbReference>
<evidence type="ECO:0000256" key="4">
    <source>
        <dbReference type="PROSITE-ProRule" id="PRU00125"/>
    </source>
</evidence>
<dbReference type="PROSITE" id="PS00478">
    <property type="entry name" value="LIM_DOMAIN_1"/>
    <property type="match status" value="1"/>
</dbReference>
<dbReference type="InterPro" id="IPR056564">
    <property type="entry name" value="Ig-like_KY"/>
</dbReference>
<evidence type="ECO:0000259" key="7">
    <source>
        <dbReference type="PROSITE" id="PS50023"/>
    </source>
</evidence>
<proteinExistence type="predicted"/>
<dbReference type="PANTHER" id="PTHR47020">
    <property type="entry name" value="HILLARIN"/>
    <property type="match status" value="1"/>
</dbReference>
<feature type="region of interest" description="Disordered" evidence="6">
    <location>
        <begin position="589"/>
        <end position="611"/>
    </location>
</feature>
<evidence type="ECO:0000256" key="6">
    <source>
        <dbReference type="SAM" id="MobiDB-lite"/>
    </source>
</evidence>
<dbReference type="SUPFAM" id="SSF57716">
    <property type="entry name" value="Glucocorticoid receptor-like (DNA-binding domain)"/>
    <property type="match status" value="1"/>
</dbReference>
<reference evidence="8 9" key="1">
    <citation type="submission" date="2017-06" db="EMBL/GenBank/DDBJ databases">
        <title>A platform for efficient transgenesis in Macrostomum lignano, a flatworm model organism for stem cell research.</title>
        <authorList>
            <person name="Berezikov E."/>
        </authorList>
    </citation>
    <scope>NUCLEOTIDE SEQUENCE [LARGE SCALE GENOMIC DNA]</scope>
    <source>
        <strain evidence="8">DV1</strain>
        <tissue evidence="8">Whole organism</tissue>
    </source>
</reference>
<dbReference type="CDD" id="cd22265">
    <property type="entry name" value="UDM1_RNF168"/>
    <property type="match status" value="1"/>
</dbReference>
<evidence type="ECO:0000256" key="3">
    <source>
        <dbReference type="ARBA" id="ARBA00023038"/>
    </source>
</evidence>
<feature type="compositionally biased region" description="Basic and acidic residues" evidence="6">
    <location>
        <begin position="260"/>
        <end position="273"/>
    </location>
</feature>
<dbReference type="EMBL" id="NIVC01001965">
    <property type="protein sequence ID" value="PAA62202.1"/>
    <property type="molecule type" value="Genomic_DNA"/>
</dbReference>
<name>A0A267EN48_9PLAT</name>
<evidence type="ECO:0000313" key="9">
    <source>
        <dbReference type="Proteomes" id="UP000215902"/>
    </source>
</evidence>
<dbReference type="SMART" id="SM00132">
    <property type="entry name" value="LIM"/>
    <property type="match status" value="1"/>
</dbReference>
<feature type="domain" description="LIM zinc-binding" evidence="7">
    <location>
        <begin position="14"/>
        <end position="80"/>
    </location>
</feature>
<comment type="caution">
    <text evidence="8">The sequence shown here is derived from an EMBL/GenBank/DDBJ whole genome shotgun (WGS) entry which is preliminary data.</text>
</comment>
<dbReference type="PROSITE" id="PS50023">
    <property type="entry name" value="LIM_DOMAIN_2"/>
    <property type="match status" value="1"/>
</dbReference>
<dbReference type="OrthoDB" id="6129702at2759"/>
<feature type="compositionally biased region" description="Polar residues" evidence="6">
    <location>
        <begin position="600"/>
        <end position="610"/>
    </location>
</feature>
<dbReference type="Gene3D" id="2.10.110.10">
    <property type="entry name" value="Cysteine Rich Protein"/>
    <property type="match status" value="1"/>
</dbReference>
<protein>
    <recommendedName>
        <fullName evidence="7">LIM zinc-binding domain-containing protein</fullName>
    </recommendedName>
</protein>
<evidence type="ECO:0000256" key="1">
    <source>
        <dbReference type="ARBA" id="ARBA00022723"/>
    </source>
</evidence>
<keyword evidence="1 4" id="KW-0479">Metal-binding</keyword>